<reference evidence="1" key="1">
    <citation type="journal article" date="2021" name="Proc. Natl. Acad. Sci. U.S.A.">
        <title>Three genomes in the algal genus Volvox reveal the fate of a haploid sex-determining region after a transition to homothallism.</title>
        <authorList>
            <person name="Yamamoto K."/>
            <person name="Hamaji T."/>
            <person name="Kawai-Toyooka H."/>
            <person name="Matsuzaki R."/>
            <person name="Takahashi F."/>
            <person name="Nishimura Y."/>
            <person name="Kawachi M."/>
            <person name="Noguchi H."/>
            <person name="Minakuchi Y."/>
            <person name="Umen J.G."/>
            <person name="Toyoda A."/>
            <person name="Nozaki H."/>
        </authorList>
    </citation>
    <scope>NUCLEOTIDE SEQUENCE</scope>
    <source>
        <strain evidence="1">NIES-3785</strain>
    </source>
</reference>
<dbReference type="AlphaFoldDB" id="A0A8J4GHW4"/>
<comment type="caution">
    <text evidence="1">The sequence shown here is derived from an EMBL/GenBank/DDBJ whole genome shotgun (WGS) entry which is preliminary data.</text>
</comment>
<sequence>MTTDSRVRGAWKAHRHGPARFNRASALLQAVKIVIVAKRVMDNANHLGPLRMVTLREAVYANIPPEMRVHQRAIRDMIAGKWKYAAGRYRHNHPGVLPDQKHQPGTVPCSRLLPIDVAEAKMR</sequence>
<organism evidence="1 2">
    <name type="scientific">Volvox reticuliferus</name>
    <dbReference type="NCBI Taxonomy" id="1737510"/>
    <lineage>
        <taxon>Eukaryota</taxon>
        <taxon>Viridiplantae</taxon>
        <taxon>Chlorophyta</taxon>
        <taxon>core chlorophytes</taxon>
        <taxon>Chlorophyceae</taxon>
        <taxon>CS clade</taxon>
        <taxon>Chlamydomonadales</taxon>
        <taxon>Volvocaceae</taxon>
        <taxon>Volvox</taxon>
    </lineage>
</organism>
<dbReference type="EMBL" id="BNCQ01000026">
    <property type="protein sequence ID" value="GIM08092.1"/>
    <property type="molecule type" value="Genomic_DNA"/>
</dbReference>
<evidence type="ECO:0000313" key="2">
    <source>
        <dbReference type="Proteomes" id="UP000722791"/>
    </source>
</evidence>
<dbReference type="Proteomes" id="UP000722791">
    <property type="component" value="Unassembled WGS sequence"/>
</dbReference>
<name>A0A8J4GHW4_9CHLO</name>
<protein>
    <submittedName>
        <fullName evidence="1">Uncharacterized protein</fullName>
    </submittedName>
</protein>
<accession>A0A8J4GHW4</accession>
<proteinExistence type="predicted"/>
<feature type="non-terminal residue" evidence="1">
    <location>
        <position position="1"/>
    </location>
</feature>
<gene>
    <name evidence="1" type="ORF">Vretimale_12156</name>
</gene>
<evidence type="ECO:0000313" key="1">
    <source>
        <dbReference type="EMBL" id="GIM08092.1"/>
    </source>
</evidence>